<organism evidence="5 6">
    <name type="scientific">Caenorhabditis bovis</name>
    <dbReference type="NCBI Taxonomy" id="2654633"/>
    <lineage>
        <taxon>Eukaryota</taxon>
        <taxon>Metazoa</taxon>
        <taxon>Ecdysozoa</taxon>
        <taxon>Nematoda</taxon>
        <taxon>Chromadorea</taxon>
        <taxon>Rhabditida</taxon>
        <taxon>Rhabditina</taxon>
        <taxon>Rhabditomorpha</taxon>
        <taxon>Rhabditoidea</taxon>
        <taxon>Rhabditidae</taxon>
        <taxon>Peloderinae</taxon>
        <taxon>Caenorhabditis</taxon>
    </lineage>
</organism>
<dbReference type="PROSITE" id="PS00455">
    <property type="entry name" value="AMP_BINDING"/>
    <property type="match status" value="1"/>
</dbReference>
<dbReference type="EMBL" id="CADEPM010000001">
    <property type="protein sequence ID" value="CAB3398911.1"/>
    <property type="molecule type" value="Genomic_DNA"/>
</dbReference>
<keyword evidence="2" id="KW-0276">Fatty acid metabolism</keyword>
<dbReference type="InterPro" id="IPR020845">
    <property type="entry name" value="AMP-binding_CS"/>
</dbReference>
<evidence type="ECO:0000313" key="6">
    <source>
        <dbReference type="Proteomes" id="UP000494206"/>
    </source>
</evidence>
<gene>
    <name evidence="5" type="ORF">CBOVIS_LOCUS2135</name>
</gene>
<dbReference type="InterPro" id="IPR042099">
    <property type="entry name" value="ANL_N_sf"/>
</dbReference>
<proteinExistence type="predicted"/>
<dbReference type="PANTHER" id="PTHR43272:SF89">
    <property type="entry name" value="LONG-CHAIN-FATTY-ACID--COA LIGASE"/>
    <property type="match status" value="1"/>
</dbReference>
<reference evidence="5 6" key="1">
    <citation type="submission" date="2020-04" db="EMBL/GenBank/DDBJ databases">
        <authorList>
            <person name="Laetsch R D."/>
            <person name="Stevens L."/>
            <person name="Kumar S."/>
            <person name="Blaxter L. M."/>
        </authorList>
    </citation>
    <scope>NUCLEOTIDE SEQUENCE [LARGE SCALE GENOMIC DNA]</scope>
</reference>
<dbReference type="Gene3D" id="3.40.50.12780">
    <property type="entry name" value="N-terminal domain of ligase-like"/>
    <property type="match status" value="1"/>
</dbReference>
<dbReference type="SUPFAM" id="SSF56801">
    <property type="entry name" value="Acetyl-CoA synthetase-like"/>
    <property type="match status" value="1"/>
</dbReference>
<evidence type="ECO:0000259" key="4">
    <source>
        <dbReference type="Pfam" id="PF00501"/>
    </source>
</evidence>
<dbReference type="AlphaFoldDB" id="A0A8S1EFG8"/>
<dbReference type="EC" id="6.2.1.3" evidence="3"/>
<dbReference type="GO" id="GO:0004467">
    <property type="term" value="F:long-chain fatty acid-CoA ligase activity"/>
    <property type="evidence" value="ECO:0007669"/>
    <property type="project" value="UniProtKB-EC"/>
</dbReference>
<dbReference type="Proteomes" id="UP000494206">
    <property type="component" value="Unassembled WGS sequence"/>
</dbReference>
<comment type="caution">
    <text evidence="5">The sequence shown here is derived from an EMBL/GenBank/DDBJ whole genome shotgun (WGS) entry which is preliminary data.</text>
</comment>
<name>A0A8S1EFG8_9PELO</name>
<accession>A0A8S1EFG8</accession>
<dbReference type="PANTHER" id="PTHR43272">
    <property type="entry name" value="LONG-CHAIN-FATTY-ACID--COA LIGASE"/>
    <property type="match status" value="1"/>
</dbReference>
<keyword evidence="6" id="KW-1185">Reference proteome</keyword>
<evidence type="ECO:0000256" key="2">
    <source>
        <dbReference type="ARBA" id="ARBA00022832"/>
    </source>
</evidence>
<evidence type="ECO:0000256" key="3">
    <source>
        <dbReference type="ARBA" id="ARBA00026121"/>
    </source>
</evidence>
<dbReference type="Pfam" id="PF00501">
    <property type="entry name" value="AMP-binding"/>
    <property type="match status" value="1"/>
</dbReference>
<feature type="domain" description="AMP-dependent synthetase/ligase" evidence="4">
    <location>
        <begin position="68"/>
        <end position="491"/>
    </location>
</feature>
<dbReference type="GO" id="GO:0005783">
    <property type="term" value="C:endoplasmic reticulum"/>
    <property type="evidence" value="ECO:0007669"/>
    <property type="project" value="TreeGrafter"/>
</dbReference>
<keyword evidence="1" id="KW-0436">Ligase</keyword>
<dbReference type="InterPro" id="IPR000873">
    <property type="entry name" value="AMP-dep_synth/lig_dom"/>
</dbReference>
<evidence type="ECO:0000313" key="5">
    <source>
        <dbReference type="EMBL" id="CAB3398911.1"/>
    </source>
</evidence>
<evidence type="ECO:0000256" key="1">
    <source>
        <dbReference type="ARBA" id="ARBA00022598"/>
    </source>
</evidence>
<dbReference type="OrthoDB" id="1700726at2759"/>
<sequence>MLTTRSSSSNDRLAIIDDPQNLRQTPMKIRQVSRLLDGPERIRESVQVAKPLKGPQEEFIKTVYDVLQRASQMHPDGAAFGESANGEFRWATFKETMDEVRIIGSAIERLRGTTKLIGIAGIQSIRYMNCIHAISAFGLTAVPLYHNSKLDTLCDIVASCQLELIFFDCKSRADSFLAARDRGDPRLVSLRSVIVLERVDETPTNCDAAVNVLNYEKLRNIGVDDLREVPKPDPESIYVICHTSGTTGKPKGVEMSHRALVAVVSGVATSWTVAHDWKFGQDDVYFSFLSLAHIYEHLMQTLTLYFGGRIGIYDGNVSTLVPQIQALQPTIISLVPRLLNKLYESVHTQMAKKNIIARKLFDYAKKTKIRQLEAGVLSYDSLIDKFVLKNLKKLIGGRAKVLTTGGAPLTKEVKQFSRFAYGCPLIEGYGQTECGAGGTLTLPWDTTYGNVGGPSPWAQVKLVDVPEKGYFAQNDEGEVCFRGAALMTGYFQDVELTRATIDEHGWLHTGDIGRWLDNGALQIVDRKNEMFKMSQGDFVSPIQIEAIYTNSPLVIQMFVTGSTERSFLVGIAVVDRCRFQDFKRDHAGVVKRLGNDDDDDEKLLATGEIREIFLKELNEFGRTCGLQTIELVKNIRLTLQEFTEENGLVTSTLKNRRKILQKHFEREIAEMYSEIGTL</sequence>
<dbReference type="GO" id="GO:0016020">
    <property type="term" value="C:membrane"/>
    <property type="evidence" value="ECO:0007669"/>
    <property type="project" value="TreeGrafter"/>
</dbReference>
<keyword evidence="2" id="KW-0443">Lipid metabolism</keyword>
<protein>
    <recommendedName>
        <fullName evidence="3">long-chain-fatty-acid--CoA ligase</fullName>
        <ecNumber evidence="3">6.2.1.3</ecNumber>
    </recommendedName>
</protein>